<evidence type="ECO:0000256" key="1">
    <source>
        <dbReference type="SAM" id="SignalP"/>
    </source>
</evidence>
<dbReference type="InterPro" id="IPR036379">
    <property type="entry name" value="A-amylase_inhib_sf"/>
</dbReference>
<proteinExistence type="predicted"/>
<dbReference type="Proteomes" id="UP000309128">
    <property type="component" value="Unassembled WGS sequence"/>
</dbReference>
<dbReference type="EMBL" id="VCKY01000272">
    <property type="protein sequence ID" value="TMR08755.1"/>
    <property type="molecule type" value="Genomic_DNA"/>
</dbReference>
<gene>
    <name evidence="2" type="ORF">ETD86_46455</name>
</gene>
<evidence type="ECO:0000313" key="2">
    <source>
        <dbReference type="EMBL" id="TMR08755.1"/>
    </source>
</evidence>
<sequence>MRFLSMAFVGAALVAGFAVPAHAAGTVQAAGTAQTAGTAQIAGNAPSCVDTYVYRQYTGKRNSLGEVMVKTTAEITNNCKNSVKVKVAWSWSPDSNCRKISKGKTISESIVKTHDRKPYQKTKSC</sequence>
<feature type="signal peptide" evidence="1">
    <location>
        <begin position="1"/>
        <end position="23"/>
    </location>
</feature>
<dbReference type="OrthoDB" id="3541969at2"/>
<organism evidence="2 3">
    <name type="scientific">Nonomuraea turkmeniaca</name>
    <dbReference type="NCBI Taxonomy" id="103838"/>
    <lineage>
        <taxon>Bacteria</taxon>
        <taxon>Bacillati</taxon>
        <taxon>Actinomycetota</taxon>
        <taxon>Actinomycetes</taxon>
        <taxon>Streptosporangiales</taxon>
        <taxon>Streptosporangiaceae</taxon>
        <taxon>Nonomuraea</taxon>
    </lineage>
</organism>
<dbReference type="GO" id="GO:0015066">
    <property type="term" value="F:alpha-amylase inhibitor activity"/>
    <property type="evidence" value="ECO:0007669"/>
    <property type="project" value="InterPro"/>
</dbReference>
<dbReference type="Gene3D" id="2.60.40.20">
    <property type="entry name" value="Alpha-amylase inhibitor"/>
    <property type="match status" value="1"/>
</dbReference>
<feature type="chain" id="PRO_5024390558" evidence="1">
    <location>
        <begin position="24"/>
        <end position="125"/>
    </location>
</feature>
<comment type="caution">
    <text evidence="2">The sequence shown here is derived from an EMBL/GenBank/DDBJ whole genome shotgun (WGS) entry which is preliminary data.</text>
</comment>
<dbReference type="RefSeq" id="WP_138673016.1">
    <property type="nucleotide sequence ID" value="NZ_VCKY01000272.1"/>
</dbReference>
<keyword evidence="3" id="KW-1185">Reference proteome</keyword>
<dbReference type="AlphaFoldDB" id="A0A5S4FI91"/>
<reference evidence="2 3" key="1">
    <citation type="submission" date="2019-05" db="EMBL/GenBank/DDBJ databases">
        <title>Draft genome sequence of Nonomuraea turkmeniaca DSM 43926.</title>
        <authorList>
            <person name="Saricaoglu S."/>
            <person name="Isik K."/>
        </authorList>
    </citation>
    <scope>NUCLEOTIDE SEQUENCE [LARGE SCALE GENOMIC DNA]</scope>
    <source>
        <strain evidence="2 3">DSM 43926</strain>
    </source>
</reference>
<protein>
    <submittedName>
        <fullName evidence="2">Uncharacterized protein</fullName>
    </submittedName>
</protein>
<name>A0A5S4FI91_9ACTN</name>
<keyword evidence="1" id="KW-0732">Signal</keyword>
<evidence type="ECO:0000313" key="3">
    <source>
        <dbReference type="Proteomes" id="UP000309128"/>
    </source>
</evidence>
<accession>A0A5S4FI91</accession>